<feature type="chain" id="PRO_5038969127" description="ABC transporter substrate-binding protein" evidence="2">
    <location>
        <begin position="21"/>
        <end position="453"/>
    </location>
</feature>
<dbReference type="RefSeq" id="WP_089526499.1">
    <property type="nucleotide sequence ID" value="NZ_NMUQ01000003.1"/>
</dbReference>
<protein>
    <recommendedName>
        <fullName evidence="5">ABC transporter substrate-binding protein</fullName>
    </recommendedName>
</protein>
<feature type="compositionally biased region" description="Polar residues" evidence="1">
    <location>
        <begin position="24"/>
        <end position="36"/>
    </location>
</feature>
<name>A0A229NV83_9BACL</name>
<evidence type="ECO:0000313" key="4">
    <source>
        <dbReference type="Proteomes" id="UP000215145"/>
    </source>
</evidence>
<proteinExistence type="predicted"/>
<keyword evidence="4" id="KW-1185">Reference proteome</keyword>
<evidence type="ECO:0008006" key="5">
    <source>
        <dbReference type="Google" id="ProtNLM"/>
    </source>
</evidence>
<dbReference type="Pfam" id="PF01547">
    <property type="entry name" value="SBP_bac_1"/>
    <property type="match status" value="1"/>
</dbReference>
<comment type="caution">
    <text evidence="3">The sequence shown here is derived from an EMBL/GenBank/DDBJ whole genome shotgun (WGS) entry which is preliminary data.</text>
</comment>
<keyword evidence="2" id="KW-0732">Signal</keyword>
<sequence>MLNKKISLLLLSVLTLSACSQNGPTTATNANSTEPSPTAGAVASTTPAPTTGEPVTLTYVRGAGDVGEVEQKYLDLFAQMNPGYKIKIEPAKGGGLGDVLEKAAALQAAGTPADIAWVQDIIPFGKDDLLLDLTPYMQSDPILSAAKIPAGSLKGLQYKGKQLGLPRAENPMVIFVNKDLLAKNGIDMPKNDWTWSDYREIAKKVTKPSESEYGVGYGPFNINTVASALGVSNGSAANLNFMDAEFKQSTLTTPEARKDIEWLADFSRVDGSRATWEKTQKEGIEWNSGKVAFEVHGVWEGKNVRKNAQFNWDVLPLPKGKVKQVGINIATGIGALKASKNPEGAVKFLAFMHTMEAQKVMMENGDFPITEDEELKQAVLETPIWKGTNISAVTDVEMMAGGPIVGSDQNIDWWNGEILDAFREGKDLNKAIFEQAQHYNEVAPGLRKELGLE</sequence>
<dbReference type="PROSITE" id="PS51257">
    <property type="entry name" value="PROKAR_LIPOPROTEIN"/>
    <property type="match status" value="1"/>
</dbReference>
<feature type="signal peptide" evidence="2">
    <location>
        <begin position="1"/>
        <end position="20"/>
    </location>
</feature>
<feature type="region of interest" description="Disordered" evidence="1">
    <location>
        <begin position="24"/>
        <end position="54"/>
    </location>
</feature>
<dbReference type="InterPro" id="IPR006059">
    <property type="entry name" value="SBP"/>
</dbReference>
<organism evidence="3 4">
    <name type="scientific">Paenibacillus herberti</name>
    <dbReference type="NCBI Taxonomy" id="1619309"/>
    <lineage>
        <taxon>Bacteria</taxon>
        <taxon>Bacillati</taxon>
        <taxon>Bacillota</taxon>
        <taxon>Bacilli</taxon>
        <taxon>Bacillales</taxon>
        <taxon>Paenibacillaceae</taxon>
        <taxon>Paenibacillus</taxon>
    </lineage>
</organism>
<dbReference type="OrthoDB" id="383937at2"/>
<dbReference type="Gene3D" id="3.40.190.10">
    <property type="entry name" value="Periplasmic binding protein-like II"/>
    <property type="match status" value="1"/>
</dbReference>
<accession>A0A229NV83</accession>
<reference evidence="3 4" key="1">
    <citation type="submission" date="2017-07" db="EMBL/GenBank/DDBJ databases">
        <title>Paenibacillus herberti R33 genome sequencing and assembly.</title>
        <authorList>
            <person name="Su W."/>
        </authorList>
    </citation>
    <scope>NUCLEOTIDE SEQUENCE [LARGE SCALE GENOMIC DNA]</scope>
    <source>
        <strain evidence="3 4">R33</strain>
    </source>
</reference>
<dbReference type="Proteomes" id="UP000215145">
    <property type="component" value="Unassembled WGS sequence"/>
</dbReference>
<evidence type="ECO:0000313" key="3">
    <source>
        <dbReference type="EMBL" id="OXM13798.1"/>
    </source>
</evidence>
<dbReference type="PANTHER" id="PTHR43649:SF12">
    <property type="entry name" value="DIACETYLCHITOBIOSE BINDING PROTEIN DASA"/>
    <property type="match status" value="1"/>
</dbReference>
<dbReference type="PANTHER" id="PTHR43649">
    <property type="entry name" value="ARABINOSE-BINDING PROTEIN-RELATED"/>
    <property type="match status" value="1"/>
</dbReference>
<evidence type="ECO:0000256" key="2">
    <source>
        <dbReference type="SAM" id="SignalP"/>
    </source>
</evidence>
<dbReference type="SUPFAM" id="SSF53850">
    <property type="entry name" value="Periplasmic binding protein-like II"/>
    <property type="match status" value="1"/>
</dbReference>
<evidence type="ECO:0000256" key="1">
    <source>
        <dbReference type="SAM" id="MobiDB-lite"/>
    </source>
</evidence>
<dbReference type="InterPro" id="IPR050490">
    <property type="entry name" value="Bact_solute-bd_prot1"/>
</dbReference>
<dbReference type="EMBL" id="NMUQ01000003">
    <property type="protein sequence ID" value="OXM13798.1"/>
    <property type="molecule type" value="Genomic_DNA"/>
</dbReference>
<gene>
    <name evidence="3" type="ORF">CGZ75_22580</name>
</gene>
<dbReference type="AlphaFoldDB" id="A0A229NV83"/>